<gene>
    <name evidence="2" type="ORF">AB0H72_27270</name>
</gene>
<accession>A0ABV3FF94</accession>
<name>A0ABV3FF94_9NOCA</name>
<sequence>MTRTYRPMTRSRSAGTNRATTANPLTVHDLQIVSEVFGFGSVAALVTGLLDAPSDPPRHAAREPITESDRATFEDPASAVTGFTEQDRIPEARDQR</sequence>
<feature type="compositionally biased region" description="Basic and acidic residues" evidence="1">
    <location>
        <begin position="56"/>
        <end position="73"/>
    </location>
</feature>
<protein>
    <submittedName>
        <fullName evidence="2">Uncharacterized protein</fullName>
    </submittedName>
</protein>
<evidence type="ECO:0000313" key="3">
    <source>
        <dbReference type="Proteomes" id="UP001551658"/>
    </source>
</evidence>
<feature type="region of interest" description="Disordered" evidence="1">
    <location>
        <begin position="1"/>
        <end position="24"/>
    </location>
</feature>
<evidence type="ECO:0000313" key="2">
    <source>
        <dbReference type="EMBL" id="MEV0366404.1"/>
    </source>
</evidence>
<feature type="region of interest" description="Disordered" evidence="1">
    <location>
        <begin position="51"/>
        <end position="96"/>
    </location>
</feature>
<reference evidence="2 3" key="1">
    <citation type="submission" date="2024-06" db="EMBL/GenBank/DDBJ databases">
        <title>The Natural Products Discovery Center: Release of the First 8490 Sequenced Strains for Exploring Actinobacteria Biosynthetic Diversity.</title>
        <authorList>
            <person name="Kalkreuter E."/>
            <person name="Kautsar S.A."/>
            <person name="Yang D."/>
            <person name="Bader C.D."/>
            <person name="Teijaro C.N."/>
            <person name="Fluegel L."/>
            <person name="Davis C.M."/>
            <person name="Simpson J.R."/>
            <person name="Lauterbach L."/>
            <person name="Steele A.D."/>
            <person name="Gui C."/>
            <person name="Meng S."/>
            <person name="Li G."/>
            <person name="Viehrig K."/>
            <person name="Ye F."/>
            <person name="Su P."/>
            <person name="Kiefer A.F."/>
            <person name="Nichols A."/>
            <person name="Cepeda A.J."/>
            <person name="Yan W."/>
            <person name="Fan B."/>
            <person name="Jiang Y."/>
            <person name="Adhikari A."/>
            <person name="Zheng C.-J."/>
            <person name="Schuster L."/>
            <person name="Cowan T.M."/>
            <person name="Smanski M.J."/>
            <person name="Chevrette M.G."/>
            <person name="De Carvalho L.P.S."/>
            <person name="Shen B."/>
        </authorList>
    </citation>
    <scope>NUCLEOTIDE SEQUENCE [LARGE SCALE GENOMIC DNA]</scope>
    <source>
        <strain evidence="2 3">NPDC050671</strain>
    </source>
</reference>
<dbReference type="EMBL" id="JBFAIH010000019">
    <property type="protein sequence ID" value="MEV0366404.1"/>
    <property type="molecule type" value="Genomic_DNA"/>
</dbReference>
<dbReference type="RefSeq" id="WP_357984320.1">
    <property type="nucleotide sequence ID" value="NZ_JBFAIH010000019.1"/>
</dbReference>
<keyword evidence="3" id="KW-1185">Reference proteome</keyword>
<feature type="compositionally biased region" description="Basic and acidic residues" evidence="1">
    <location>
        <begin position="85"/>
        <end position="96"/>
    </location>
</feature>
<organism evidence="2 3">
    <name type="scientific">Nocardia fusca</name>
    <dbReference type="NCBI Taxonomy" id="941183"/>
    <lineage>
        <taxon>Bacteria</taxon>
        <taxon>Bacillati</taxon>
        <taxon>Actinomycetota</taxon>
        <taxon>Actinomycetes</taxon>
        <taxon>Mycobacteriales</taxon>
        <taxon>Nocardiaceae</taxon>
        <taxon>Nocardia</taxon>
    </lineage>
</organism>
<feature type="compositionally biased region" description="Polar residues" evidence="1">
    <location>
        <begin position="10"/>
        <end position="24"/>
    </location>
</feature>
<dbReference type="Proteomes" id="UP001551658">
    <property type="component" value="Unassembled WGS sequence"/>
</dbReference>
<comment type="caution">
    <text evidence="2">The sequence shown here is derived from an EMBL/GenBank/DDBJ whole genome shotgun (WGS) entry which is preliminary data.</text>
</comment>
<proteinExistence type="predicted"/>
<evidence type="ECO:0000256" key="1">
    <source>
        <dbReference type="SAM" id="MobiDB-lite"/>
    </source>
</evidence>